<sequence>MTTMSKDILGRLRPASEVWRSRNQHVVSTCCVASTRWTLSSAHILPHSLEPWRRPGSAPASGHVGQKVAPGPSSSVTTRVEDTLILHKKGTPVTKALVKSQGIWQP</sequence>
<dbReference type="Proteomes" id="UP001162501">
    <property type="component" value="Chromosome 19"/>
</dbReference>
<organism evidence="1 2">
    <name type="scientific">Rangifer tarandus platyrhynchus</name>
    <name type="common">Svalbard reindeer</name>
    <dbReference type="NCBI Taxonomy" id="3082113"/>
    <lineage>
        <taxon>Eukaryota</taxon>
        <taxon>Metazoa</taxon>
        <taxon>Chordata</taxon>
        <taxon>Craniata</taxon>
        <taxon>Vertebrata</taxon>
        <taxon>Euteleostomi</taxon>
        <taxon>Mammalia</taxon>
        <taxon>Eutheria</taxon>
        <taxon>Laurasiatheria</taxon>
        <taxon>Artiodactyla</taxon>
        <taxon>Ruminantia</taxon>
        <taxon>Pecora</taxon>
        <taxon>Cervidae</taxon>
        <taxon>Odocoileinae</taxon>
        <taxon>Rangifer</taxon>
    </lineage>
</organism>
<evidence type="ECO:0000313" key="2">
    <source>
        <dbReference type="Proteomes" id="UP001162501"/>
    </source>
</evidence>
<gene>
    <name evidence="1" type="ORF">MRATA1EN22A_LOCUS8651</name>
</gene>
<protein>
    <submittedName>
        <fullName evidence="1">Uncharacterized protein</fullName>
    </submittedName>
</protein>
<dbReference type="EMBL" id="OX596103">
    <property type="protein sequence ID" value="CAM9870938.1"/>
    <property type="molecule type" value="Genomic_DNA"/>
</dbReference>
<name>A0AC59YP30_RANTA</name>
<accession>A0AC59YP30</accession>
<proteinExistence type="predicted"/>
<evidence type="ECO:0000313" key="1">
    <source>
        <dbReference type="EMBL" id="CAM9870938.1"/>
    </source>
</evidence>
<reference evidence="1" key="1">
    <citation type="submission" date="2023-05" db="EMBL/GenBank/DDBJ databases">
        <authorList>
            <consortium name="ELIXIR-Norway"/>
        </authorList>
    </citation>
    <scope>NUCLEOTIDE SEQUENCE</scope>
</reference>
<reference evidence="1" key="2">
    <citation type="submission" date="2025-03" db="EMBL/GenBank/DDBJ databases">
        <authorList>
            <consortium name="ELIXIR-Norway"/>
            <consortium name="Elixir Norway"/>
        </authorList>
    </citation>
    <scope>NUCLEOTIDE SEQUENCE</scope>
</reference>